<accession>A0ACC3D1V5</accession>
<evidence type="ECO:0000313" key="2">
    <source>
        <dbReference type="Proteomes" id="UP001186974"/>
    </source>
</evidence>
<proteinExistence type="predicted"/>
<gene>
    <name evidence="1" type="ORF">LTS18_008686</name>
</gene>
<name>A0ACC3D1V5_9PEZI</name>
<keyword evidence="2" id="KW-1185">Reference proteome</keyword>
<sequence length="197" mass="22149">MAHLLRAFPLIAFLGLSWSSQTQASSYTPSRNWTTITSTPDFSPSYFSIYGDRPDDCPPCFNCNLEDFQCKQFANCSKANGRCSCPAGFGGEDCSEPLCGSLPRGKDREPRRDRDTCDCDDGWEGINCNVCKSDDACNVMMPEGKDGVCYREGLVVEENYQICDITNRKIRDQLKEQRPQATFTCNAERKECSFQCE</sequence>
<dbReference type="EMBL" id="JAWDJW010008619">
    <property type="protein sequence ID" value="KAK3060371.1"/>
    <property type="molecule type" value="Genomic_DNA"/>
</dbReference>
<dbReference type="Proteomes" id="UP001186974">
    <property type="component" value="Unassembled WGS sequence"/>
</dbReference>
<organism evidence="1 2">
    <name type="scientific">Coniosporium uncinatum</name>
    <dbReference type="NCBI Taxonomy" id="93489"/>
    <lineage>
        <taxon>Eukaryota</taxon>
        <taxon>Fungi</taxon>
        <taxon>Dikarya</taxon>
        <taxon>Ascomycota</taxon>
        <taxon>Pezizomycotina</taxon>
        <taxon>Dothideomycetes</taxon>
        <taxon>Dothideomycetes incertae sedis</taxon>
        <taxon>Coniosporium</taxon>
    </lineage>
</organism>
<protein>
    <submittedName>
        <fullName evidence="1">Uncharacterized protein</fullName>
    </submittedName>
</protein>
<comment type="caution">
    <text evidence="1">The sequence shown here is derived from an EMBL/GenBank/DDBJ whole genome shotgun (WGS) entry which is preliminary data.</text>
</comment>
<reference evidence="1" key="1">
    <citation type="submission" date="2024-09" db="EMBL/GenBank/DDBJ databases">
        <title>Black Yeasts Isolated from many extreme environments.</title>
        <authorList>
            <person name="Coleine C."/>
            <person name="Stajich J.E."/>
            <person name="Selbmann L."/>
        </authorList>
    </citation>
    <scope>NUCLEOTIDE SEQUENCE</scope>
    <source>
        <strain evidence="1">CCFEE 5737</strain>
    </source>
</reference>
<evidence type="ECO:0000313" key="1">
    <source>
        <dbReference type="EMBL" id="KAK3060371.1"/>
    </source>
</evidence>